<dbReference type="EMBL" id="JAVIJP010000107">
    <property type="protein sequence ID" value="KAL3614076.1"/>
    <property type="molecule type" value="Genomic_DNA"/>
</dbReference>
<dbReference type="Proteomes" id="UP001632038">
    <property type="component" value="Unassembled WGS sequence"/>
</dbReference>
<protein>
    <recommendedName>
        <fullName evidence="3">C2H2-type domain-containing protein</fullName>
    </recommendedName>
</protein>
<organism evidence="1 2">
    <name type="scientific">Castilleja foliolosa</name>
    <dbReference type="NCBI Taxonomy" id="1961234"/>
    <lineage>
        <taxon>Eukaryota</taxon>
        <taxon>Viridiplantae</taxon>
        <taxon>Streptophyta</taxon>
        <taxon>Embryophyta</taxon>
        <taxon>Tracheophyta</taxon>
        <taxon>Spermatophyta</taxon>
        <taxon>Magnoliopsida</taxon>
        <taxon>eudicotyledons</taxon>
        <taxon>Gunneridae</taxon>
        <taxon>Pentapetalae</taxon>
        <taxon>asterids</taxon>
        <taxon>lamiids</taxon>
        <taxon>Lamiales</taxon>
        <taxon>Orobanchaceae</taxon>
        <taxon>Pedicularideae</taxon>
        <taxon>Castillejinae</taxon>
        <taxon>Castilleja</taxon>
    </lineage>
</organism>
<reference evidence="2" key="1">
    <citation type="journal article" date="2024" name="IScience">
        <title>Strigolactones Initiate the Formation of Haustorium-like Structures in Castilleja.</title>
        <authorList>
            <person name="Buerger M."/>
            <person name="Peterson D."/>
            <person name="Chory J."/>
        </authorList>
    </citation>
    <scope>NUCLEOTIDE SEQUENCE [LARGE SCALE GENOMIC DNA]</scope>
</reference>
<keyword evidence="2" id="KW-1185">Reference proteome</keyword>
<gene>
    <name evidence="1" type="ORF">CASFOL_042150</name>
</gene>
<proteinExistence type="predicted"/>
<comment type="caution">
    <text evidence="1">The sequence shown here is derived from an EMBL/GenBank/DDBJ whole genome shotgun (WGS) entry which is preliminary data.</text>
</comment>
<accession>A0ABD3B9M9</accession>
<evidence type="ECO:0000313" key="2">
    <source>
        <dbReference type="Proteomes" id="UP001632038"/>
    </source>
</evidence>
<evidence type="ECO:0008006" key="3">
    <source>
        <dbReference type="Google" id="ProtNLM"/>
    </source>
</evidence>
<dbReference type="AlphaFoldDB" id="A0ABD3B9M9"/>
<name>A0ABD3B9M9_9LAMI</name>
<evidence type="ECO:0000313" key="1">
    <source>
        <dbReference type="EMBL" id="KAL3614076.1"/>
    </source>
</evidence>
<sequence length="70" mass="8441">MRACSIRITKPICRVFQKHFRSFESLREHVRGPLPNAKCEKIFKKRGCDYYNRRYALQAHKDCNLMMVIH</sequence>